<keyword evidence="5" id="KW-1185">Reference proteome</keyword>
<feature type="compositionally biased region" description="Polar residues" evidence="1">
    <location>
        <begin position="718"/>
        <end position="731"/>
    </location>
</feature>
<gene>
    <name evidence="4" type="ORF">EV702DRAFT_672376</name>
</gene>
<dbReference type="PROSITE" id="PS50234">
    <property type="entry name" value="VWFA"/>
    <property type="match status" value="1"/>
</dbReference>
<dbReference type="Proteomes" id="UP000714275">
    <property type="component" value="Unassembled WGS sequence"/>
</dbReference>
<protein>
    <submittedName>
        <fullName evidence="4">Uncharacterized protein</fullName>
    </submittedName>
</protein>
<evidence type="ECO:0000256" key="1">
    <source>
        <dbReference type="SAM" id="MobiDB-lite"/>
    </source>
</evidence>
<proteinExistence type="predicted"/>
<evidence type="ECO:0000313" key="5">
    <source>
        <dbReference type="Proteomes" id="UP000714275"/>
    </source>
</evidence>
<feature type="compositionally biased region" description="Low complexity" evidence="1">
    <location>
        <begin position="778"/>
        <end position="797"/>
    </location>
</feature>
<dbReference type="PANTHER" id="PTHR45737:SF6">
    <property type="entry name" value="VON WILLEBRAND FACTOR A DOMAIN-CONTAINING PROTEIN 5A"/>
    <property type="match status" value="1"/>
</dbReference>
<feature type="domain" description="VIT" evidence="3">
    <location>
        <begin position="18"/>
        <end position="148"/>
    </location>
</feature>
<dbReference type="AlphaFoldDB" id="A0A9P7CYX2"/>
<feature type="region of interest" description="Disordered" evidence="1">
    <location>
        <begin position="642"/>
        <end position="676"/>
    </location>
</feature>
<dbReference type="InterPro" id="IPR002035">
    <property type="entry name" value="VWF_A"/>
</dbReference>
<dbReference type="SMART" id="SM00609">
    <property type="entry name" value="VIT"/>
    <property type="match status" value="1"/>
</dbReference>
<dbReference type="InterPro" id="IPR036465">
    <property type="entry name" value="vWFA_dom_sf"/>
</dbReference>
<dbReference type="OrthoDB" id="1729737at2759"/>
<name>A0A9P7CYX2_9AGAM</name>
<sequence>MGDISTLSRHFKSMSRYAGIVHHSPDQGLLHLPLQEVDVRVWMVDISARVVLSQVFENVSESPTNRAKYVFPLPASAAACAFELEHEDGRVIFGVAKEKSEAAKAFQSAVDAGKTAGLVEWVTDDIFTISIGSIPARKKVTARLTFVMDLLDDGRRDQVRLQLPMAIAERYGEPPAAMLDASTTNEKTIVIIVVDVQTSNKIQEIHSPTHPTITRKRHKSSTGTKSERWTRVTWSSTTFLDKDFVLTVHALGLDKPRCFAEVDPQGRETIAMQLSLVPKFKIPPLDSQEYIFVIDRSGSMNGAPMETAKRTLEMLLHLLPDSQTTFNIFSFGSKVDGLWRKSVSFDQVGMRHAIVSIRGMAANYGGTEIAEALQFAIASRNRDRPTAMFVLTDGDIHASANLDPFTVVSRAVKGCKANAQLRVFTLGIGESVSSDMCERLAREGGGVCLFAVQAEDITGKCAMLLNAGRTREIESVTVDWHGSASPPAVNFSPLSHHHPLPPSVVQLEPPPSMQQGPPTITSIFPGMRLNVFAITTFSSIPREVRLRAKLKDSEEILDDLVLVTEVKPFKDEGSSIPLLHTLAARQLVKDFAEGRAPLPKPIAPASDEDIKKAAIVRLGLDYQLVSQYTSFFAEESGQETARKLRRSTSWQRSRRQRGHASATDDPADEGAPGTDVSTMQTVFDSLSQAVYAVFNFFFSDPPPTTRRHQKPLPGTYYSAAQTRSGSPSIQSERPYRHDNSSTDTFSTLSSLEGSCTSSRWSLSRPSSPIPPPEDPIERAPSPVFDAAPPQARPAARPRTPPPVPNEVHAIISLQNFDGSYTPSPQLGKLVGIGTLSKAVEQQVDGNIWATAVVVAYFKRHLGAQPDLLDALTNKALEYINGRGANFLVGHDFWHLVNIAGESVGS</sequence>
<dbReference type="Pfam" id="PF13768">
    <property type="entry name" value="VWA_3"/>
    <property type="match status" value="1"/>
</dbReference>
<dbReference type="PANTHER" id="PTHR45737">
    <property type="entry name" value="VON WILLEBRAND FACTOR A DOMAIN-CONTAINING PROTEIN 5A"/>
    <property type="match status" value="1"/>
</dbReference>
<accession>A0A9P7CYX2</accession>
<dbReference type="Gene3D" id="3.40.50.410">
    <property type="entry name" value="von Willebrand factor, type A domain"/>
    <property type="match status" value="1"/>
</dbReference>
<dbReference type="PROSITE" id="PS51468">
    <property type="entry name" value="VIT"/>
    <property type="match status" value="1"/>
</dbReference>
<feature type="region of interest" description="Disordered" evidence="1">
    <location>
        <begin position="702"/>
        <end position="802"/>
    </location>
</feature>
<dbReference type="Pfam" id="PF08487">
    <property type="entry name" value="VIT"/>
    <property type="match status" value="1"/>
</dbReference>
<comment type="caution">
    <text evidence="4">The sequence shown here is derived from an EMBL/GenBank/DDBJ whole genome shotgun (WGS) entry which is preliminary data.</text>
</comment>
<feature type="compositionally biased region" description="Low complexity" evidence="1">
    <location>
        <begin position="741"/>
        <end position="766"/>
    </location>
</feature>
<feature type="domain" description="VWFA" evidence="2">
    <location>
        <begin position="289"/>
        <end position="473"/>
    </location>
</feature>
<evidence type="ECO:0000259" key="3">
    <source>
        <dbReference type="PROSITE" id="PS51468"/>
    </source>
</evidence>
<dbReference type="InterPro" id="IPR013694">
    <property type="entry name" value="VIT"/>
</dbReference>
<evidence type="ECO:0000313" key="4">
    <source>
        <dbReference type="EMBL" id="KAG1770298.1"/>
    </source>
</evidence>
<dbReference type="EMBL" id="JABBWD010000066">
    <property type="protein sequence ID" value="KAG1770298.1"/>
    <property type="molecule type" value="Genomic_DNA"/>
</dbReference>
<dbReference type="SUPFAM" id="SSF53300">
    <property type="entry name" value="vWA-like"/>
    <property type="match status" value="1"/>
</dbReference>
<organism evidence="4 5">
    <name type="scientific">Suillus placidus</name>
    <dbReference type="NCBI Taxonomy" id="48579"/>
    <lineage>
        <taxon>Eukaryota</taxon>
        <taxon>Fungi</taxon>
        <taxon>Dikarya</taxon>
        <taxon>Basidiomycota</taxon>
        <taxon>Agaricomycotina</taxon>
        <taxon>Agaricomycetes</taxon>
        <taxon>Agaricomycetidae</taxon>
        <taxon>Boletales</taxon>
        <taxon>Suillineae</taxon>
        <taxon>Suillaceae</taxon>
        <taxon>Suillus</taxon>
    </lineage>
</organism>
<dbReference type="SMART" id="SM00327">
    <property type="entry name" value="VWA"/>
    <property type="match status" value="1"/>
</dbReference>
<reference evidence="4" key="1">
    <citation type="journal article" date="2020" name="New Phytol.">
        <title>Comparative genomics reveals dynamic genome evolution in host specialist ectomycorrhizal fungi.</title>
        <authorList>
            <person name="Lofgren L.A."/>
            <person name="Nguyen N.H."/>
            <person name="Vilgalys R."/>
            <person name="Ruytinx J."/>
            <person name="Liao H.L."/>
            <person name="Branco S."/>
            <person name="Kuo A."/>
            <person name="LaButti K."/>
            <person name="Lipzen A."/>
            <person name="Andreopoulos W."/>
            <person name="Pangilinan J."/>
            <person name="Riley R."/>
            <person name="Hundley H."/>
            <person name="Na H."/>
            <person name="Barry K."/>
            <person name="Grigoriev I.V."/>
            <person name="Stajich J.E."/>
            <person name="Kennedy P.G."/>
        </authorList>
    </citation>
    <scope>NUCLEOTIDE SEQUENCE</scope>
    <source>
        <strain evidence="4">DOB743</strain>
    </source>
</reference>
<evidence type="ECO:0000259" key="2">
    <source>
        <dbReference type="PROSITE" id="PS50234"/>
    </source>
</evidence>